<sequence length="675" mass="73706">MAPPFDAAQEALDGANQATTILGAITGNITQLQQRINSLGNDLRAAQEETSNAQEEARSMREEVMSARQEIQRLNSQLESEKASNKSLRERLRDLGNRVSGLQDTFRAGCEAFFTIYQRAQELVVDTNDTGIDEPEATSTLATASPTEPPLTSSSTPVRSTPTSPASNLSSLAEAPTPSASTRSTPSTRDTNSAGSIPSNSAQATGVAPTSRTVATVDCYAVVALESEDPGVSLFTQSTAYSSLVTKPAQKFGPKTWRVQDVSDDLKRNIESWGHKDLSQVSQILLECAHSGTSGVIYEATNVEQISGVTIAATNLAIQIGESHEYIDHLAEQDRRGSICPSVVVVTSSGELAKWVSINFAGLINGESNNGSAIESIRVFHSTGGDDKGLANFKTNIPPFLCVLLVDWQNSSDTRGLVHVSYIYSSFFKVQVLPQRILPTQCRESLLGLVLSRSFERDCTLHQELQQRYLDEFIRTTNVTRFELGKQPLLAFQGKIKVETRAFGVPARSKHFVEQILLLHEDESILCMEFSRDRATKFASQCDELGVSCQVFTTEPDNPMTMQHFRTGECKITFSTPAGFECIRYKNTKTAMVFASPCQSLYTNADGSPRPGVYNRRTDLLRAAIESIGKAGTDATVYIFVGQGTAQPVKDDIAKVLGQAGYEIPSVLKPRPRWW</sequence>
<gene>
    <name evidence="3" type="ORF">KCU98_g5268</name>
</gene>
<evidence type="ECO:0000256" key="2">
    <source>
        <dbReference type="SAM" id="MobiDB-lite"/>
    </source>
</evidence>
<dbReference type="AlphaFoldDB" id="A0A9P8FYG3"/>
<organism evidence="3 4">
    <name type="scientific">Aureobasidium melanogenum</name>
    <name type="common">Aureobasidium pullulans var. melanogenum</name>
    <dbReference type="NCBI Taxonomy" id="46634"/>
    <lineage>
        <taxon>Eukaryota</taxon>
        <taxon>Fungi</taxon>
        <taxon>Dikarya</taxon>
        <taxon>Ascomycota</taxon>
        <taxon>Pezizomycotina</taxon>
        <taxon>Dothideomycetes</taxon>
        <taxon>Dothideomycetidae</taxon>
        <taxon>Dothideales</taxon>
        <taxon>Saccotheciaceae</taxon>
        <taxon>Aureobasidium</taxon>
    </lineage>
</organism>
<proteinExistence type="predicted"/>
<keyword evidence="4" id="KW-1185">Reference proteome</keyword>
<dbReference type="Gene3D" id="1.10.287.1490">
    <property type="match status" value="1"/>
</dbReference>
<keyword evidence="1" id="KW-0175">Coiled coil</keyword>
<reference evidence="3" key="1">
    <citation type="journal article" date="2021" name="J Fungi (Basel)">
        <title>Virulence traits and population genomics of the black yeast Aureobasidium melanogenum.</title>
        <authorList>
            <person name="Cernosa A."/>
            <person name="Sun X."/>
            <person name="Gostincar C."/>
            <person name="Fang C."/>
            <person name="Gunde-Cimerman N."/>
            <person name="Song Z."/>
        </authorList>
    </citation>
    <scope>NUCLEOTIDE SEQUENCE</scope>
    <source>
        <strain evidence="3">EXF-9298</strain>
    </source>
</reference>
<feature type="compositionally biased region" description="Polar residues" evidence="2">
    <location>
        <begin position="190"/>
        <end position="209"/>
    </location>
</feature>
<dbReference type="Proteomes" id="UP000729357">
    <property type="component" value="Unassembled WGS sequence"/>
</dbReference>
<name>A0A9P8FYG3_AURME</name>
<evidence type="ECO:0000313" key="4">
    <source>
        <dbReference type="Proteomes" id="UP000729357"/>
    </source>
</evidence>
<feature type="compositionally biased region" description="Low complexity" evidence="2">
    <location>
        <begin position="137"/>
        <end position="167"/>
    </location>
</feature>
<dbReference type="EMBL" id="JAHFXS010000472">
    <property type="protein sequence ID" value="KAG9984645.1"/>
    <property type="molecule type" value="Genomic_DNA"/>
</dbReference>
<accession>A0A9P8FYG3</accession>
<protein>
    <submittedName>
        <fullName evidence="3">Uncharacterized protein</fullName>
    </submittedName>
</protein>
<feature type="non-terminal residue" evidence="3">
    <location>
        <position position="1"/>
    </location>
</feature>
<feature type="compositionally biased region" description="Low complexity" evidence="2">
    <location>
        <begin position="175"/>
        <end position="189"/>
    </location>
</feature>
<reference evidence="3" key="2">
    <citation type="submission" date="2021-08" db="EMBL/GenBank/DDBJ databases">
        <authorList>
            <person name="Gostincar C."/>
            <person name="Sun X."/>
            <person name="Song Z."/>
            <person name="Gunde-Cimerman N."/>
        </authorList>
    </citation>
    <scope>NUCLEOTIDE SEQUENCE</scope>
    <source>
        <strain evidence="3">EXF-9298</strain>
    </source>
</reference>
<feature type="coiled-coil region" evidence="1">
    <location>
        <begin position="29"/>
        <end position="105"/>
    </location>
</feature>
<evidence type="ECO:0000313" key="3">
    <source>
        <dbReference type="EMBL" id="KAG9984645.1"/>
    </source>
</evidence>
<feature type="region of interest" description="Disordered" evidence="2">
    <location>
        <begin position="130"/>
        <end position="209"/>
    </location>
</feature>
<evidence type="ECO:0000256" key="1">
    <source>
        <dbReference type="SAM" id="Coils"/>
    </source>
</evidence>
<comment type="caution">
    <text evidence="3">The sequence shown here is derived from an EMBL/GenBank/DDBJ whole genome shotgun (WGS) entry which is preliminary data.</text>
</comment>